<name>A0A5R8KE67_9BACT</name>
<dbReference type="AlphaFoldDB" id="A0A5R8KE67"/>
<dbReference type="Pfam" id="PF00528">
    <property type="entry name" value="BPD_transp_1"/>
    <property type="match status" value="1"/>
</dbReference>
<gene>
    <name evidence="12" type="primary">pstC</name>
    <name evidence="12" type="ORF">FEM03_12690</name>
</gene>
<comment type="similarity">
    <text evidence="2 10">Belongs to the binding-protein-dependent transport system permease family. CysTW subfamily.</text>
</comment>
<sequence length="291" mass="31301">MTRFFCWVFSLLALLAFGGLLAVFLWQSLPVWQAEGVGYVTKNRWFFRQQEFGAAAMIYGSAMVALVALLVAAPLGLGTAVLMSEYLPNRLRWGMKVLVELLAGVPSVVYGLLGILLLREWVYDSFEAFDLLSGDTLLTAGLLLAVMVLPTVVTLGDDALRAVPSTQRRAARGLGLTRAEVVGSVALPQAARGMGAALLLGFGRALGETVAVFLVVGRQDNQLPERWWSMQPLLESGQTLTSKLGGAETSIAYADDLHWGAMMGLGVLLLVLTGVVTLLGTIFRSRRNANA</sequence>
<comment type="caution">
    <text evidence="12">The sequence shown here is derived from an EMBL/GenBank/DDBJ whole genome shotgun (WGS) entry which is preliminary data.</text>
</comment>
<comment type="caution">
    <text evidence="10">Lacks conserved residue(s) required for the propagation of feature annotation.</text>
</comment>
<dbReference type="InterPro" id="IPR000515">
    <property type="entry name" value="MetI-like"/>
</dbReference>
<reference evidence="12 13" key="1">
    <citation type="submission" date="2019-05" db="EMBL/GenBank/DDBJ databases">
        <title>Verrucobacter flavum gen. nov., sp. nov. a new member of the family Verrucomicrobiaceae.</title>
        <authorList>
            <person name="Szuroczki S."/>
            <person name="Abbaszade G."/>
            <person name="Szabo A."/>
            <person name="Felfoldi T."/>
            <person name="Schumann P."/>
            <person name="Boka K."/>
            <person name="Keki Z."/>
            <person name="Toumi M."/>
            <person name="Toth E."/>
        </authorList>
    </citation>
    <scope>NUCLEOTIDE SEQUENCE [LARGE SCALE GENOMIC DNA]</scope>
    <source>
        <strain evidence="12 13">MG-N-17</strain>
    </source>
</reference>
<dbReference type="SUPFAM" id="SSF161098">
    <property type="entry name" value="MetI-like"/>
    <property type="match status" value="1"/>
</dbReference>
<dbReference type="GO" id="GO:0005315">
    <property type="term" value="F:phosphate transmembrane transporter activity"/>
    <property type="evidence" value="ECO:0007669"/>
    <property type="project" value="InterPro"/>
</dbReference>
<dbReference type="InterPro" id="IPR035906">
    <property type="entry name" value="MetI-like_sf"/>
</dbReference>
<dbReference type="CDD" id="cd06261">
    <property type="entry name" value="TM_PBP2"/>
    <property type="match status" value="1"/>
</dbReference>
<keyword evidence="6 9" id="KW-0812">Transmembrane</keyword>
<dbReference type="Gene3D" id="1.10.3720.10">
    <property type="entry name" value="MetI-like"/>
    <property type="match status" value="1"/>
</dbReference>
<feature type="transmembrane region" description="Helical" evidence="9">
    <location>
        <begin position="259"/>
        <end position="283"/>
    </location>
</feature>
<evidence type="ECO:0000256" key="10">
    <source>
        <dbReference type="RuleBase" id="RU363054"/>
    </source>
</evidence>
<dbReference type="OrthoDB" id="9785113at2"/>
<dbReference type="GO" id="GO:0005886">
    <property type="term" value="C:plasma membrane"/>
    <property type="evidence" value="ECO:0007669"/>
    <property type="project" value="UniProtKB-SubCell"/>
</dbReference>
<accession>A0A5R8KE67</accession>
<organism evidence="12 13">
    <name type="scientific">Phragmitibacter flavus</name>
    <dbReference type="NCBI Taxonomy" id="2576071"/>
    <lineage>
        <taxon>Bacteria</taxon>
        <taxon>Pseudomonadati</taxon>
        <taxon>Verrucomicrobiota</taxon>
        <taxon>Verrucomicrobiia</taxon>
        <taxon>Verrucomicrobiales</taxon>
        <taxon>Verrucomicrobiaceae</taxon>
        <taxon>Phragmitibacter</taxon>
    </lineage>
</organism>
<dbReference type="InterPro" id="IPR011864">
    <property type="entry name" value="Phosphate_PstC"/>
</dbReference>
<feature type="transmembrane region" description="Helical" evidence="9">
    <location>
        <begin position="57"/>
        <end position="77"/>
    </location>
</feature>
<dbReference type="GO" id="GO:0006817">
    <property type="term" value="P:phosphate ion transport"/>
    <property type="evidence" value="ECO:0007669"/>
    <property type="project" value="UniProtKB-KW"/>
</dbReference>
<evidence type="ECO:0000313" key="12">
    <source>
        <dbReference type="EMBL" id="TLD70570.1"/>
    </source>
</evidence>
<evidence type="ECO:0000256" key="1">
    <source>
        <dbReference type="ARBA" id="ARBA00004651"/>
    </source>
</evidence>
<feature type="transmembrane region" description="Helical" evidence="9">
    <location>
        <begin position="196"/>
        <end position="216"/>
    </location>
</feature>
<dbReference type="RefSeq" id="WP_138086626.1">
    <property type="nucleotide sequence ID" value="NZ_VAUV01000008.1"/>
</dbReference>
<evidence type="ECO:0000256" key="2">
    <source>
        <dbReference type="ARBA" id="ARBA00007069"/>
    </source>
</evidence>
<dbReference type="NCBIfam" id="TIGR02138">
    <property type="entry name" value="phosphate_pstC"/>
    <property type="match status" value="1"/>
</dbReference>
<keyword evidence="4 10" id="KW-1003">Cell membrane</keyword>
<evidence type="ECO:0000256" key="8">
    <source>
        <dbReference type="ARBA" id="ARBA00023136"/>
    </source>
</evidence>
<proteinExistence type="inferred from homology"/>
<evidence type="ECO:0000256" key="9">
    <source>
        <dbReference type="RuleBase" id="RU363032"/>
    </source>
</evidence>
<dbReference type="Proteomes" id="UP000306196">
    <property type="component" value="Unassembled WGS sequence"/>
</dbReference>
<evidence type="ECO:0000256" key="5">
    <source>
        <dbReference type="ARBA" id="ARBA00022592"/>
    </source>
</evidence>
<comment type="subcellular location">
    <subcellularLocation>
        <location evidence="1 9">Cell membrane</location>
        <topology evidence="1 9">Multi-pass membrane protein</topology>
    </subcellularLocation>
</comment>
<dbReference type="PANTHER" id="PTHR30425">
    <property type="entry name" value="PHOSPHATE TRANSPORT SYSTEM PERMEASE PROTEIN PST"/>
    <property type="match status" value="1"/>
</dbReference>
<keyword evidence="5 10" id="KW-0592">Phosphate transport</keyword>
<evidence type="ECO:0000313" key="13">
    <source>
        <dbReference type="Proteomes" id="UP000306196"/>
    </source>
</evidence>
<evidence type="ECO:0000259" key="11">
    <source>
        <dbReference type="PROSITE" id="PS50928"/>
    </source>
</evidence>
<keyword evidence="3 9" id="KW-0813">Transport</keyword>
<keyword evidence="13" id="KW-1185">Reference proteome</keyword>
<keyword evidence="8 9" id="KW-0472">Membrane</keyword>
<dbReference type="InterPro" id="IPR051124">
    <property type="entry name" value="Phosphate_Transport_Permease"/>
</dbReference>
<evidence type="ECO:0000256" key="7">
    <source>
        <dbReference type="ARBA" id="ARBA00022989"/>
    </source>
</evidence>
<feature type="transmembrane region" description="Helical" evidence="9">
    <location>
        <begin position="97"/>
        <end position="118"/>
    </location>
</feature>
<comment type="function">
    <text evidence="10">Part of the binding-protein-dependent transport system for phosphate; probably responsible for the translocation of the substrate across the membrane.</text>
</comment>
<dbReference type="PROSITE" id="PS50928">
    <property type="entry name" value="ABC_TM1"/>
    <property type="match status" value="1"/>
</dbReference>
<keyword evidence="7 9" id="KW-1133">Transmembrane helix</keyword>
<evidence type="ECO:0000256" key="6">
    <source>
        <dbReference type="ARBA" id="ARBA00022692"/>
    </source>
</evidence>
<feature type="domain" description="ABC transmembrane type-1" evidence="11">
    <location>
        <begin position="58"/>
        <end position="280"/>
    </location>
</feature>
<dbReference type="PANTHER" id="PTHR30425:SF1">
    <property type="entry name" value="PHOSPHATE TRANSPORT SYSTEM PERMEASE PROTEIN PSTC"/>
    <property type="match status" value="1"/>
</dbReference>
<evidence type="ECO:0000256" key="4">
    <source>
        <dbReference type="ARBA" id="ARBA00022475"/>
    </source>
</evidence>
<dbReference type="EMBL" id="VAUV01000008">
    <property type="protein sequence ID" value="TLD70570.1"/>
    <property type="molecule type" value="Genomic_DNA"/>
</dbReference>
<feature type="transmembrane region" description="Helical" evidence="9">
    <location>
        <begin position="138"/>
        <end position="160"/>
    </location>
</feature>
<evidence type="ECO:0000256" key="3">
    <source>
        <dbReference type="ARBA" id="ARBA00022448"/>
    </source>
</evidence>
<protein>
    <recommendedName>
        <fullName evidence="10">Phosphate transport system permease protein</fullName>
    </recommendedName>
</protein>